<organism evidence="6 7">
    <name type="scientific">Salinimonas sediminis</name>
    <dbReference type="NCBI Taxonomy" id="2303538"/>
    <lineage>
        <taxon>Bacteria</taxon>
        <taxon>Pseudomonadati</taxon>
        <taxon>Pseudomonadota</taxon>
        <taxon>Gammaproteobacteria</taxon>
        <taxon>Alteromonadales</taxon>
        <taxon>Alteromonadaceae</taxon>
        <taxon>Alteromonas/Salinimonas group</taxon>
        <taxon>Salinimonas</taxon>
    </lineage>
</organism>
<dbReference type="Proteomes" id="UP000262073">
    <property type="component" value="Chromosome"/>
</dbReference>
<evidence type="ECO:0000256" key="3">
    <source>
        <dbReference type="ARBA" id="ARBA00023239"/>
    </source>
</evidence>
<evidence type="ECO:0000256" key="4">
    <source>
        <dbReference type="PIRNR" id="PIRNR006181"/>
    </source>
</evidence>
<dbReference type="InterPro" id="IPR007214">
    <property type="entry name" value="YbaK/aa-tRNA-synth-assoc-dom"/>
</dbReference>
<dbReference type="NCBIfam" id="TIGR00011">
    <property type="entry name" value="YbaK_EbsC"/>
    <property type="match status" value="1"/>
</dbReference>
<protein>
    <recommendedName>
        <fullName evidence="4">Cys-tRNA(Pro)/Cys-tRNA(Cys) deacylase</fullName>
        <ecNumber evidence="4">4.2.-.-</ecNumber>
    </recommendedName>
</protein>
<dbReference type="EC" id="4.2.-.-" evidence="4"/>
<dbReference type="InterPro" id="IPR036754">
    <property type="entry name" value="YbaK/aa-tRNA-synt-asso_dom_sf"/>
</dbReference>
<reference evidence="6 7" key="1">
    <citation type="submission" date="2018-08" db="EMBL/GenBank/DDBJ databases">
        <title>Salinimonas sediminis sp. nov., a piezophilic bacterium isolated from a deep-sea sediment sample from the New Britain Trench.</title>
        <authorList>
            <person name="Cao J."/>
        </authorList>
    </citation>
    <scope>NUCLEOTIDE SEQUENCE [LARGE SCALE GENOMIC DNA]</scope>
    <source>
        <strain evidence="6 7">N102</strain>
    </source>
</reference>
<dbReference type="KEGG" id="salm:D0Y50_07450"/>
<dbReference type="GO" id="GO:0002161">
    <property type="term" value="F:aminoacyl-tRNA deacylase activity"/>
    <property type="evidence" value="ECO:0007669"/>
    <property type="project" value="InterPro"/>
</dbReference>
<keyword evidence="3 4" id="KW-0456">Lyase</keyword>
<dbReference type="GO" id="GO:0006412">
    <property type="term" value="P:translation"/>
    <property type="evidence" value="ECO:0007669"/>
    <property type="project" value="UniProtKB-KW"/>
</dbReference>
<evidence type="ECO:0000313" key="7">
    <source>
        <dbReference type="Proteomes" id="UP000262073"/>
    </source>
</evidence>
<dbReference type="PANTHER" id="PTHR30411:SF0">
    <property type="entry name" value="CYS-TRNA(PRO)_CYS-TRNA(CYS) DEACYLASE YBAK"/>
    <property type="match status" value="1"/>
</dbReference>
<evidence type="ECO:0000256" key="2">
    <source>
        <dbReference type="ARBA" id="ARBA00022917"/>
    </source>
</evidence>
<gene>
    <name evidence="6" type="primary">ybaK</name>
    <name evidence="6" type="ORF">D0Y50_07450</name>
</gene>
<dbReference type="InterPro" id="IPR004369">
    <property type="entry name" value="Prolyl-tRNA_editing_YbaK/EbsC"/>
</dbReference>
<evidence type="ECO:0000259" key="5">
    <source>
        <dbReference type="Pfam" id="PF04073"/>
    </source>
</evidence>
<dbReference type="OrthoDB" id="9809296at2"/>
<keyword evidence="2 4" id="KW-0648">Protein biosynthesis</keyword>
<dbReference type="PANTHER" id="PTHR30411">
    <property type="entry name" value="CYTOPLASMIC PROTEIN"/>
    <property type="match status" value="1"/>
</dbReference>
<dbReference type="RefSeq" id="WP_117316222.1">
    <property type="nucleotide sequence ID" value="NZ_CP031769.1"/>
</dbReference>
<keyword evidence="7" id="KW-1185">Reference proteome</keyword>
<comment type="similarity">
    <text evidence="1 4">Belongs to the prolyl-tRNA editing family. YbaK/EbsC subfamily.</text>
</comment>
<dbReference type="Pfam" id="PF04073">
    <property type="entry name" value="tRNA_edit"/>
    <property type="match status" value="1"/>
</dbReference>
<accession>A0A346NL07</accession>
<evidence type="ECO:0000313" key="6">
    <source>
        <dbReference type="EMBL" id="AXR06214.1"/>
    </source>
</evidence>
<dbReference type="GO" id="GO:0016829">
    <property type="term" value="F:lyase activity"/>
    <property type="evidence" value="ECO:0007669"/>
    <property type="project" value="UniProtKB-KW"/>
</dbReference>
<proteinExistence type="inferred from homology"/>
<dbReference type="Gene3D" id="3.90.960.10">
    <property type="entry name" value="YbaK/aminoacyl-tRNA synthetase-associated domain"/>
    <property type="match status" value="1"/>
</dbReference>
<feature type="domain" description="YbaK/aminoacyl-tRNA synthetase-associated" evidence="5">
    <location>
        <begin position="32"/>
        <end position="144"/>
    </location>
</feature>
<dbReference type="AlphaFoldDB" id="A0A346NL07"/>
<dbReference type="CDD" id="cd00002">
    <property type="entry name" value="YbaK_deacylase"/>
    <property type="match status" value="1"/>
</dbReference>
<sequence length="156" mass="16447">MTPAILLLEKHGIAHQVHEFGHSKSAQPYGIEAATKLGVEPALVFKTLVVSLDGSLGAVALLPVDKKLDMKQLAKLYAARKASLAEAAAVIRHTGYLPGGVSPLAQKKHLPTVIDNSASQLPIIYISAGKRGVDISLAPQDLATLTDAAFHRLCKA</sequence>
<dbReference type="PIRSF" id="PIRSF006181">
    <property type="entry name" value="EbsC_YbaK"/>
    <property type="match status" value="1"/>
</dbReference>
<name>A0A346NL07_9ALTE</name>
<evidence type="ECO:0000256" key="1">
    <source>
        <dbReference type="ARBA" id="ARBA00009798"/>
    </source>
</evidence>
<dbReference type="EMBL" id="CP031769">
    <property type="protein sequence ID" value="AXR06214.1"/>
    <property type="molecule type" value="Genomic_DNA"/>
</dbReference>
<dbReference type="SUPFAM" id="SSF55826">
    <property type="entry name" value="YbaK/ProRS associated domain"/>
    <property type="match status" value="1"/>
</dbReference>